<accession>A0A382G6Y6</accession>
<proteinExistence type="predicted"/>
<feature type="region of interest" description="Disordered" evidence="1">
    <location>
        <begin position="19"/>
        <end position="40"/>
    </location>
</feature>
<name>A0A382G6Y6_9ZZZZ</name>
<gene>
    <name evidence="2" type="ORF">METZ01_LOCUS223218</name>
</gene>
<sequence length="40" mass="4351">APIGGEDYRNAFGDGQRRFVGAAERRQGVDGKDKRSIGRS</sequence>
<reference evidence="2" key="1">
    <citation type="submission" date="2018-05" db="EMBL/GenBank/DDBJ databases">
        <authorList>
            <person name="Lanie J.A."/>
            <person name="Ng W.-L."/>
            <person name="Kazmierczak K.M."/>
            <person name="Andrzejewski T.M."/>
            <person name="Davidsen T.M."/>
            <person name="Wayne K.J."/>
            <person name="Tettelin H."/>
            <person name="Glass J.I."/>
            <person name="Rusch D."/>
            <person name="Podicherti R."/>
            <person name="Tsui H.-C.T."/>
            <person name="Winkler M.E."/>
        </authorList>
    </citation>
    <scope>NUCLEOTIDE SEQUENCE</scope>
</reference>
<organism evidence="2">
    <name type="scientific">marine metagenome</name>
    <dbReference type="NCBI Taxonomy" id="408172"/>
    <lineage>
        <taxon>unclassified sequences</taxon>
        <taxon>metagenomes</taxon>
        <taxon>ecological metagenomes</taxon>
    </lineage>
</organism>
<feature type="non-terminal residue" evidence="2">
    <location>
        <position position="1"/>
    </location>
</feature>
<evidence type="ECO:0000256" key="1">
    <source>
        <dbReference type="SAM" id="MobiDB-lite"/>
    </source>
</evidence>
<protein>
    <submittedName>
        <fullName evidence="2">Uncharacterized protein</fullName>
    </submittedName>
</protein>
<feature type="compositionally biased region" description="Basic and acidic residues" evidence="1">
    <location>
        <begin position="23"/>
        <end position="40"/>
    </location>
</feature>
<dbReference type="AlphaFoldDB" id="A0A382G6Y6"/>
<dbReference type="EMBL" id="UINC01053622">
    <property type="protein sequence ID" value="SVB70364.1"/>
    <property type="molecule type" value="Genomic_DNA"/>
</dbReference>
<evidence type="ECO:0000313" key="2">
    <source>
        <dbReference type="EMBL" id="SVB70364.1"/>
    </source>
</evidence>